<proteinExistence type="predicted"/>
<reference evidence="1" key="1">
    <citation type="submission" date="2023-02" db="EMBL/GenBank/DDBJ databases">
        <title>Genome of toxic invasive species Heracleum sosnowskyi carries increased number of genes despite the absence of recent whole-genome duplications.</title>
        <authorList>
            <person name="Schelkunov M."/>
            <person name="Shtratnikova V."/>
            <person name="Makarenko M."/>
            <person name="Klepikova A."/>
            <person name="Omelchenko D."/>
            <person name="Novikova G."/>
            <person name="Obukhova E."/>
            <person name="Bogdanov V."/>
            <person name="Penin A."/>
            <person name="Logacheva M."/>
        </authorList>
    </citation>
    <scope>NUCLEOTIDE SEQUENCE</scope>
    <source>
        <strain evidence="1">Hsosn_3</strain>
        <tissue evidence="1">Leaf</tissue>
    </source>
</reference>
<evidence type="ECO:0000313" key="2">
    <source>
        <dbReference type="Proteomes" id="UP001237642"/>
    </source>
</evidence>
<comment type="caution">
    <text evidence="1">The sequence shown here is derived from an EMBL/GenBank/DDBJ whole genome shotgun (WGS) entry which is preliminary data.</text>
</comment>
<accession>A0AAD8MBU7</accession>
<reference evidence="1" key="2">
    <citation type="submission" date="2023-05" db="EMBL/GenBank/DDBJ databases">
        <authorList>
            <person name="Schelkunov M.I."/>
        </authorList>
    </citation>
    <scope>NUCLEOTIDE SEQUENCE</scope>
    <source>
        <strain evidence="1">Hsosn_3</strain>
        <tissue evidence="1">Leaf</tissue>
    </source>
</reference>
<gene>
    <name evidence="1" type="ORF">POM88_034013</name>
</gene>
<protein>
    <submittedName>
        <fullName evidence="1">Uncharacterized protein</fullName>
    </submittedName>
</protein>
<dbReference type="AlphaFoldDB" id="A0AAD8MBU7"/>
<sequence>MLAYTLTKRFFEIYSGFGHRIKIYAAFQELYSPSQKRIGQSTDSRSRVFLDLPPNNSHNFLAMILCYKDFGSYKGSYSVRTTTKEFDWRVEDSLHSYFPFFEICDSCLDIVPKSTFSVTDGDSRIGFRCFGASTGEILGFHLLYKMDITITDECDSTTVNADKERTHFSEQWESLRNDINWLSIPRGRHDYFDRCKSYSSFPR</sequence>
<dbReference type="Proteomes" id="UP001237642">
    <property type="component" value="Unassembled WGS sequence"/>
</dbReference>
<organism evidence="1 2">
    <name type="scientific">Heracleum sosnowskyi</name>
    <dbReference type="NCBI Taxonomy" id="360622"/>
    <lineage>
        <taxon>Eukaryota</taxon>
        <taxon>Viridiplantae</taxon>
        <taxon>Streptophyta</taxon>
        <taxon>Embryophyta</taxon>
        <taxon>Tracheophyta</taxon>
        <taxon>Spermatophyta</taxon>
        <taxon>Magnoliopsida</taxon>
        <taxon>eudicotyledons</taxon>
        <taxon>Gunneridae</taxon>
        <taxon>Pentapetalae</taxon>
        <taxon>asterids</taxon>
        <taxon>campanulids</taxon>
        <taxon>Apiales</taxon>
        <taxon>Apiaceae</taxon>
        <taxon>Apioideae</taxon>
        <taxon>apioid superclade</taxon>
        <taxon>Tordylieae</taxon>
        <taxon>Tordyliinae</taxon>
        <taxon>Heracleum</taxon>
    </lineage>
</organism>
<keyword evidence="2" id="KW-1185">Reference proteome</keyword>
<evidence type="ECO:0000313" key="1">
    <source>
        <dbReference type="EMBL" id="KAK1367921.1"/>
    </source>
</evidence>
<name>A0AAD8MBU7_9APIA</name>
<dbReference type="EMBL" id="JAUIZM010000008">
    <property type="protein sequence ID" value="KAK1367921.1"/>
    <property type="molecule type" value="Genomic_DNA"/>
</dbReference>